<organism evidence="4 5">
    <name type="scientific">Tripterygium wilfordii</name>
    <name type="common">Thunder God vine</name>
    <dbReference type="NCBI Taxonomy" id="458696"/>
    <lineage>
        <taxon>Eukaryota</taxon>
        <taxon>Viridiplantae</taxon>
        <taxon>Streptophyta</taxon>
        <taxon>Embryophyta</taxon>
        <taxon>Tracheophyta</taxon>
        <taxon>Spermatophyta</taxon>
        <taxon>Magnoliopsida</taxon>
        <taxon>eudicotyledons</taxon>
        <taxon>Gunneridae</taxon>
        <taxon>Pentapetalae</taxon>
        <taxon>rosids</taxon>
        <taxon>fabids</taxon>
        <taxon>Celastrales</taxon>
        <taxon>Celastraceae</taxon>
        <taxon>Tripterygium</taxon>
    </lineage>
</organism>
<dbReference type="CDD" id="cd03784">
    <property type="entry name" value="GT1_Gtf-like"/>
    <property type="match status" value="1"/>
</dbReference>
<dbReference type="InterPro" id="IPR002213">
    <property type="entry name" value="UDP_glucos_trans"/>
</dbReference>
<dbReference type="EMBL" id="JAAARO010000006">
    <property type="protein sequence ID" value="KAF5746313.1"/>
    <property type="molecule type" value="Genomic_DNA"/>
</dbReference>
<evidence type="ECO:0000256" key="2">
    <source>
        <dbReference type="ARBA" id="ARBA00022676"/>
    </source>
</evidence>
<dbReference type="SUPFAM" id="SSF53756">
    <property type="entry name" value="UDP-Glycosyltransferase/glycogen phosphorylase"/>
    <property type="match status" value="1"/>
</dbReference>
<evidence type="ECO:0000256" key="1">
    <source>
        <dbReference type="ARBA" id="ARBA00009995"/>
    </source>
</evidence>
<dbReference type="InterPro" id="IPR050481">
    <property type="entry name" value="UDP-glycosyltransf_plant"/>
</dbReference>
<dbReference type="Proteomes" id="UP000593562">
    <property type="component" value="Unassembled WGS sequence"/>
</dbReference>
<accession>A0A7J7DJ23</accession>
<dbReference type="FunFam" id="3.40.50.2000:FF:000037">
    <property type="entry name" value="Glycosyltransferase"/>
    <property type="match status" value="1"/>
</dbReference>
<dbReference type="Gene3D" id="3.40.50.2000">
    <property type="entry name" value="Glycogen Phosphorylase B"/>
    <property type="match status" value="2"/>
</dbReference>
<evidence type="ECO:0000313" key="5">
    <source>
        <dbReference type="Proteomes" id="UP000593562"/>
    </source>
</evidence>
<keyword evidence="3" id="KW-0808">Transferase</keyword>
<evidence type="ECO:0000256" key="3">
    <source>
        <dbReference type="ARBA" id="ARBA00022679"/>
    </source>
</evidence>
<dbReference type="OrthoDB" id="5835829at2759"/>
<keyword evidence="2" id="KW-0328">Glycosyltransferase</keyword>
<evidence type="ECO:0000313" key="4">
    <source>
        <dbReference type="EMBL" id="KAF5746313.1"/>
    </source>
</evidence>
<protein>
    <submittedName>
        <fullName evidence="4">Uncharacterized protein</fullName>
    </submittedName>
</protein>
<dbReference type="Pfam" id="PF00201">
    <property type="entry name" value="UDPGT"/>
    <property type="match status" value="1"/>
</dbReference>
<dbReference type="AlphaFoldDB" id="A0A7J7DJ23"/>
<keyword evidence="5" id="KW-1185">Reference proteome</keyword>
<dbReference type="PANTHER" id="PTHR48049:SF84">
    <property type="entry name" value="UDP-GLYCOSYLTRANSFERASE 79A6"/>
    <property type="match status" value="1"/>
</dbReference>
<dbReference type="PANTHER" id="PTHR48049">
    <property type="entry name" value="GLYCOSYLTRANSFERASE"/>
    <property type="match status" value="1"/>
</dbReference>
<sequence>MAKSDLHAVMVSHSAFGHISPFVQLSNKLSLHRVRISFLTVAGNVSRVKSLLTSSPNIEVIPLTLPPIEGLSADLQNTADIKPSDHGLLSNAIDLMEPQVQNILSHLKPHFIFYDMCLSWVPKIASELGIQPLCFSVFSAVAAAYWTYPARPKNPSLEDLKKLPNGFPSTSITSIPTFQARDLMYVFTSFNGRPSVFDRFVDSINSSTAFFIKSCYEMEWPYLDFTAAQFRKPVFCAGPLVPDPPSGILEEKWDTWLSQFPSKSVIFCNFGSETFLSEDQIRELVLALDLTGLPFFLVLKFPAEVNGEAHVKQAIPNGLLERVKGKGVVHIKGWIQQQLILGHDSVGCYVNHSGYSSVIEGIVSECQLVFLPFKGDQFLNAKLMAGDMKAGVEVNRGDEDGYFGKEDIVEAIKTVMIDVDKEPGASIRTNNKKWREFLLNKEIQDKFITDMVEQMKAMV</sequence>
<dbReference type="GO" id="GO:0035251">
    <property type="term" value="F:UDP-glucosyltransferase activity"/>
    <property type="evidence" value="ECO:0007669"/>
    <property type="project" value="InterPro"/>
</dbReference>
<gene>
    <name evidence="4" type="ORF">HS088_TW06G00484</name>
</gene>
<proteinExistence type="inferred from homology"/>
<comment type="similarity">
    <text evidence="1">Belongs to the UDP-glycosyltransferase family.</text>
</comment>
<name>A0A7J7DJ23_TRIWF</name>
<dbReference type="InParanoid" id="A0A7J7DJ23"/>
<comment type="caution">
    <text evidence="4">The sequence shown here is derived from an EMBL/GenBank/DDBJ whole genome shotgun (WGS) entry which is preliminary data.</text>
</comment>
<reference evidence="4 5" key="1">
    <citation type="journal article" date="2020" name="Nat. Commun.">
        <title>Genome of Tripterygium wilfordii and identification of cytochrome P450 involved in triptolide biosynthesis.</title>
        <authorList>
            <person name="Tu L."/>
            <person name="Su P."/>
            <person name="Zhang Z."/>
            <person name="Gao L."/>
            <person name="Wang J."/>
            <person name="Hu T."/>
            <person name="Zhou J."/>
            <person name="Zhang Y."/>
            <person name="Zhao Y."/>
            <person name="Liu Y."/>
            <person name="Song Y."/>
            <person name="Tong Y."/>
            <person name="Lu Y."/>
            <person name="Yang J."/>
            <person name="Xu C."/>
            <person name="Jia M."/>
            <person name="Peters R.J."/>
            <person name="Huang L."/>
            <person name="Gao W."/>
        </authorList>
    </citation>
    <scope>NUCLEOTIDE SEQUENCE [LARGE SCALE GENOMIC DNA]</scope>
    <source>
        <strain evidence="5">cv. XIE 37</strain>
        <tissue evidence="4">Leaf</tissue>
    </source>
</reference>